<organism evidence="1 2">
    <name type="scientific">Marmoricola endophyticus</name>
    <dbReference type="NCBI Taxonomy" id="2040280"/>
    <lineage>
        <taxon>Bacteria</taxon>
        <taxon>Bacillati</taxon>
        <taxon>Actinomycetota</taxon>
        <taxon>Actinomycetes</taxon>
        <taxon>Propionibacteriales</taxon>
        <taxon>Nocardioidaceae</taxon>
        <taxon>Marmoricola</taxon>
    </lineage>
</organism>
<reference evidence="1" key="2">
    <citation type="submission" date="2020-09" db="EMBL/GenBank/DDBJ databases">
        <authorList>
            <person name="Sun Q."/>
            <person name="Zhou Y."/>
        </authorList>
    </citation>
    <scope>NUCLEOTIDE SEQUENCE</scope>
    <source>
        <strain evidence="1">CGMCC 1.16067</strain>
    </source>
</reference>
<dbReference type="InterPro" id="IPR008912">
    <property type="entry name" value="Uncharacterised_CoxE"/>
</dbReference>
<keyword evidence="2" id="KW-1185">Reference proteome</keyword>
<accession>A0A917F5R7</accession>
<dbReference type="AlphaFoldDB" id="A0A917F5R7"/>
<dbReference type="PANTHER" id="PTHR39338">
    <property type="entry name" value="BLL5662 PROTEIN-RELATED"/>
    <property type="match status" value="1"/>
</dbReference>
<evidence type="ECO:0000313" key="2">
    <source>
        <dbReference type="Proteomes" id="UP000649179"/>
    </source>
</evidence>
<sequence length="479" mass="52277">MTALVDRQVAFVAALRRAGLAVSLAEDLDGVRALEALPLLDRSALRAGLAATLVKKPSQRPTFDALFDLYYPALLGSGEPGEGVVQDVAADESGTEQPERQGLPDGPEQLADFRERLAQELEQAAAGEGLDGLAREAVERFGAMPGRAPGQSSWSAYTALHRVHPQALVDRLAAALLGGDPEAPEMYGGEPAARRRAEARVQRFTAAVEADARRRIAEQKGADHMAHHAVRPSVELLDFTSARRADLARMRAEIQPLARRLATRLGREHSDRRRGTLDFRGTVRASMSTGGVPIETRHKPRRPTRTDLVVLCDVSGSVASFAQFTLMLVHALREQFSRVRAFTFVDDVHEVTDVLVPGGDPVDILADLSARAAHASRFGRTDYGKSFERFWEQHADALTPRSNLLVLGDARSNHSDLSLPTLAHMAHAARHSWWLNPEHPRHWDSGDSAAGRYGAIVPMVECRNLTQLGEFVGRLAENG</sequence>
<dbReference type="PIRSF" id="PIRSF010256">
    <property type="entry name" value="CoxE_vWa"/>
    <property type="match status" value="1"/>
</dbReference>
<dbReference type="PANTHER" id="PTHR39338:SF5">
    <property type="entry name" value="BLR6139 PROTEIN"/>
    <property type="match status" value="1"/>
</dbReference>
<dbReference type="Pfam" id="PF05762">
    <property type="entry name" value="VWA_CoxE"/>
    <property type="match status" value="1"/>
</dbReference>
<gene>
    <name evidence="1" type="ORF">GCM10011519_20160</name>
</gene>
<protein>
    <submittedName>
        <fullName evidence="1">VWA domain-containing protein</fullName>
    </submittedName>
</protein>
<reference evidence="1" key="1">
    <citation type="journal article" date="2014" name="Int. J. Syst. Evol. Microbiol.">
        <title>Complete genome sequence of Corynebacterium casei LMG S-19264T (=DSM 44701T), isolated from a smear-ripened cheese.</title>
        <authorList>
            <consortium name="US DOE Joint Genome Institute (JGI-PGF)"/>
            <person name="Walter F."/>
            <person name="Albersmeier A."/>
            <person name="Kalinowski J."/>
            <person name="Ruckert C."/>
        </authorList>
    </citation>
    <scope>NUCLEOTIDE SEQUENCE</scope>
    <source>
        <strain evidence="1">CGMCC 1.16067</strain>
    </source>
</reference>
<dbReference type="EMBL" id="BMKQ01000001">
    <property type="protein sequence ID" value="GGF46208.1"/>
    <property type="molecule type" value="Genomic_DNA"/>
</dbReference>
<comment type="caution">
    <text evidence="1">The sequence shown here is derived from an EMBL/GenBank/DDBJ whole genome shotgun (WGS) entry which is preliminary data.</text>
</comment>
<dbReference type="Proteomes" id="UP000649179">
    <property type="component" value="Unassembled WGS sequence"/>
</dbReference>
<name>A0A917F5R7_9ACTN</name>
<evidence type="ECO:0000313" key="1">
    <source>
        <dbReference type="EMBL" id="GGF46208.1"/>
    </source>
</evidence>
<proteinExistence type="predicted"/>
<dbReference type="InterPro" id="IPR011195">
    <property type="entry name" value="UCP010256"/>
</dbReference>
<dbReference type="SUPFAM" id="SSF53300">
    <property type="entry name" value="vWA-like"/>
    <property type="match status" value="1"/>
</dbReference>
<dbReference type="InterPro" id="IPR036465">
    <property type="entry name" value="vWFA_dom_sf"/>
</dbReference>
<dbReference type="RefSeq" id="WP_188779655.1">
    <property type="nucleotide sequence ID" value="NZ_BMKQ01000001.1"/>
</dbReference>